<evidence type="ECO:0000313" key="1">
    <source>
        <dbReference type="EnsemblMetazoa" id="PPA43997.1"/>
    </source>
</evidence>
<accession>A0A2A6BLZ4</accession>
<gene>
    <name evidence="1" type="primary">WBGene00282366</name>
</gene>
<reference evidence="1" key="2">
    <citation type="submission" date="2022-06" db="UniProtKB">
        <authorList>
            <consortium name="EnsemblMetazoa"/>
        </authorList>
    </citation>
    <scope>IDENTIFICATION</scope>
    <source>
        <strain evidence="1">PS312</strain>
    </source>
</reference>
<proteinExistence type="predicted"/>
<keyword evidence="2" id="KW-1185">Reference proteome</keyword>
<dbReference type="Proteomes" id="UP000005239">
    <property type="component" value="Unassembled WGS sequence"/>
</dbReference>
<reference evidence="2" key="1">
    <citation type="journal article" date="2008" name="Nat. Genet.">
        <title>The Pristionchus pacificus genome provides a unique perspective on nematode lifestyle and parasitism.</title>
        <authorList>
            <person name="Dieterich C."/>
            <person name="Clifton S.W."/>
            <person name="Schuster L.N."/>
            <person name="Chinwalla A."/>
            <person name="Delehaunty K."/>
            <person name="Dinkelacker I."/>
            <person name="Fulton L."/>
            <person name="Fulton R."/>
            <person name="Godfrey J."/>
            <person name="Minx P."/>
            <person name="Mitreva M."/>
            <person name="Roeseler W."/>
            <person name="Tian H."/>
            <person name="Witte H."/>
            <person name="Yang S.P."/>
            <person name="Wilson R.K."/>
            <person name="Sommer R.J."/>
        </authorList>
    </citation>
    <scope>NUCLEOTIDE SEQUENCE [LARGE SCALE GENOMIC DNA]</scope>
    <source>
        <strain evidence="2">PS312</strain>
    </source>
</reference>
<protein>
    <submittedName>
        <fullName evidence="1">Uncharacterized protein</fullName>
    </submittedName>
</protein>
<dbReference type="EnsemblMetazoa" id="PPA43997.1">
    <property type="protein sequence ID" value="PPA43997.1"/>
    <property type="gene ID" value="WBGene00282366"/>
</dbReference>
<sequence>MILLLQLLSASLFVCPAAAEYLSGLTRVGSAKAVTADILDGVTKGAGKEYAVLYNVAYNDKKSYIDVPLGEVRFNVTVYSANTNLVLDTVNRVAKARGFIYQVVCGETKDSPQNLVGVRCKVTMQPSTLTDLSFKTMRACNDAVAANTNSSKHSCSCSAKDGRAEELDCAFDYEPIHSRDAPLSTDIVNRLRAATRDLVKCAGYALPRLKMKCYHNEQYKAVGHLAAGQIHCDLKMKPLPPQPLCTFLGYLFSRC</sequence>
<evidence type="ECO:0000313" key="2">
    <source>
        <dbReference type="Proteomes" id="UP000005239"/>
    </source>
</evidence>
<accession>A0A8R1Z5D2</accession>
<name>A0A2A6BLZ4_PRIPA</name>
<dbReference type="AlphaFoldDB" id="A0A2A6BLZ4"/>
<organism evidence="1 2">
    <name type="scientific">Pristionchus pacificus</name>
    <name type="common">Parasitic nematode worm</name>
    <dbReference type="NCBI Taxonomy" id="54126"/>
    <lineage>
        <taxon>Eukaryota</taxon>
        <taxon>Metazoa</taxon>
        <taxon>Ecdysozoa</taxon>
        <taxon>Nematoda</taxon>
        <taxon>Chromadorea</taxon>
        <taxon>Rhabditida</taxon>
        <taxon>Rhabditina</taxon>
        <taxon>Diplogasteromorpha</taxon>
        <taxon>Diplogasteroidea</taxon>
        <taxon>Neodiplogasteridae</taxon>
        <taxon>Pristionchus</taxon>
    </lineage>
</organism>